<protein>
    <submittedName>
        <fullName evidence="1">Uncharacterized protein</fullName>
    </submittedName>
</protein>
<dbReference type="EMBL" id="BMAO01002823">
    <property type="protein sequence ID" value="GFQ83570.1"/>
    <property type="molecule type" value="Genomic_DNA"/>
</dbReference>
<sequence>MYLRFSAITETSLLSKTTLDSVQLCAGDLPGSLPRSVYSSEEFLNTLARHLNVDPSRLQEFLDSEYVQQNFCQVTIQGTGTSDQ</sequence>
<organism evidence="1 2">
    <name type="scientific">Trichonephila clavata</name>
    <name type="common">Joro spider</name>
    <name type="synonym">Nephila clavata</name>
    <dbReference type="NCBI Taxonomy" id="2740835"/>
    <lineage>
        <taxon>Eukaryota</taxon>
        <taxon>Metazoa</taxon>
        <taxon>Ecdysozoa</taxon>
        <taxon>Arthropoda</taxon>
        <taxon>Chelicerata</taxon>
        <taxon>Arachnida</taxon>
        <taxon>Araneae</taxon>
        <taxon>Araneomorphae</taxon>
        <taxon>Entelegynae</taxon>
        <taxon>Araneoidea</taxon>
        <taxon>Nephilidae</taxon>
        <taxon>Trichonephila</taxon>
    </lineage>
</organism>
<keyword evidence="2" id="KW-1185">Reference proteome</keyword>
<comment type="caution">
    <text evidence="1">The sequence shown here is derived from an EMBL/GenBank/DDBJ whole genome shotgun (WGS) entry which is preliminary data.</text>
</comment>
<gene>
    <name evidence="1" type="ORF">TNCT_381001</name>
</gene>
<evidence type="ECO:0000313" key="2">
    <source>
        <dbReference type="Proteomes" id="UP000887116"/>
    </source>
</evidence>
<reference evidence="1" key="1">
    <citation type="submission" date="2020-07" db="EMBL/GenBank/DDBJ databases">
        <title>Multicomponent nature underlies the extraordinary mechanical properties of spider dragline silk.</title>
        <authorList>
            <person name="Kono N."/>
            <person name="Nakamura H."/>
            <person name="Mori M."/>
            <person name="Yoshida Y."/>
            <person name="Ohtoshi R."/>
            <person name="Malay A.D."/>
            <person name="Moran D.A.P."/>
            <person name="Tomita M."/>
            <person name="Numata K."/>
            <person name="Arakawa K."/>
        </authorList>
    </citation>
    <scope>NUCLEOTIDE SEQUENCE</scope>
</reference>
<evidence type="ECO:0000313" key="1">
    <source>
        <dbReference type="EMBL" id="GFQ83570.1"/>
    </source>
</evidence>
<accession>A0A8X6KR37</accession>
<dbReference type="AlphaFoldDB" id="A0A8X6KR37"/>
<proteinExistence type="predicted"/>
<dbReference type="Proteomes" id="UP000887116">
    <property type="component" value="Unassembled WGS sequence"/>
</dbReference>
<name>A0A8X6KR37_TRICU</name>